<evidence type="ECO:0000313" key="1">
    <source>
        <dbReference type="EMBL" id="SGY90673.1"/>
    </source>
</evidence>
<proteinExistence type="predicted"/>
<dbReference type="EMBL" id="FPLJ01000050">
    <property type="protein sequence ID" value="SGY90673.1"/>
    <property type="molecule type" value="Genomic_DNA"/>
</dbReference>
<dbReference type="EMBL" id="FPLD01000060">
    <property type="protein sequence ID" value="SGY99514.1"/>
    <property type="molecule type" value="Genomic_DNA"/>
</dbReference>
<protein>
    <submittedName>
        <fullName evidence="2">Uncharacterized protein</fullName>
    </submittedName>
</protein>
<sequence length="40" mass="4330">MVYSHRLARNIAKLPQVAYSGSLGIVNLLISGEIVINFTA</sequence>
<keyword evidence="3" id="KW-1185">Reference proteome</keyword>
<dbReference type="Proteomes" id="UP000183794">
    <property type="component" value="Unassembled WGS sequence"/>
</dbReference>
<gene>
    <name evidence="1" type="ORF">MT2528_1980</name>
    <name evidence="2" type="ORF">NVI5450_2202</name>
</gene>
<evidence type="ECO:0000313" key="3">
    <source>
        <dbReference type="Proteomes" id="UP000182660"/>
    </source>
</evidence>
<dbReference type="AlphaFoldDB" id="A0A1K9ZI91"/>
<organism evidence="2 4">
    <name type="scientific">Moritella viscosa</name>
    <dbReference type="NCBI Taxonomy" id="80854"/>
    <lineage>
        <taxon>Bacteria</taxon>
        <taxon>Pseudomonadati</taxon>
        <taxon>Pseudomonadota</taxon>
        <taxon>Gammaproteobacteria</taxon>
        <taxon>Alteromonadales</taxon>
        <taxon>Moritellaceae</taxon>
        <taxon>Moritella</taxon>
    </lineage>
</organism>
<evidence type="ECO:0000313" key="2">
    <source>
        <dbReference type="EMBL" id="SGY99514.1"/>
    </source>
</evidence>
<evidence type="ECO:0000313" key="4">
    <source>
        <dbReference type="Proteomes" id="UP000183794"/>
    </source>
</evidence>
<reference evidence="2 4" key="2">
    <citation type="submission" date="2016-11" db="EMBL/GenBank/DDBJ databases">
        <authorList>
            <person name="Jaros S."/>
            <person name="Januszkiewicz K."/>
            <person name="Wedrychowicz H."/>
        </authorList>
    </citation>
    <scope>NUCLEOTIDE SEQUENCE [LARGE SCALE GENOMIC DNA]</scope>
    <source>
        <strain evidence="2">NVI 5450</strain>
    </source>
</reference>
<accession>A0A1K9ZI91</accession>
<reference evidence="1 3" key="1">
    <citation type="submission" date="2016-11" db="EMBL/GenBank/DDBJ databases">
        <authorList>
            <person name="Klemetsen T."/>
        </authorList>
    </citation>
    <scope>NUCLEOTIDE SEQUENCE [LARGE SCALE GENOMIC DNA]</scope>
    <source>
        <strain evidence="1">MT 2528</strain>
    </source>
</reference>
<dbReference type="Proteomes" id="UP000182660">
    <property type="component" value="Unassembled WGS sequence"/>
</dbReference>
<name>A0A1K9ZI91_9GAMM</name>